<evidence type="ECO:0000313" key="2">
    <source>
        <dbReference type="Proteomes" id="UP000216478"/>
    </source>
</evidence>
<evidence type="ECO:0000313" key="1">
    <source>
        <dbReference type="EMBL" id="OYR10535.1"/>
    </source>
</evidence>
<sequence>MDIWARSFDYASPLRALIAHNIRSVIPQYGLAVMQDDLFGTKKKSRSEAPAYKSNLNRLAYLHF</sequence>
<proteinExistence type="predicted"/>
<organism evidence="1 2">
    <name type="scientific">Brucella grignonensis</name>
    <dbReference type="NCBI Taxonomy" id="94627"/>
    <lineage>
        <taxon>Bacteria</taxon>
        <taxon>Pseudomonadati</taxon>
        <taxon>Pseudomonadota</taxon>
        <taxon>Alphaproteobacteria</taxon>
        <taxon>Hyphomicrobiales</taxon>
        <taxon>Brucellaceae</taxon>
        <taxon>Brucella/Ochrobactrum group</taxon>
        <taxon>Brucella</taxon>
    </lineage>
</organism>
<name>A0A256F6P8_9HYPH</name>
<accession>A0A256F6P8</accession>
<dbReference type="EMBL" id="NNRL01000163">
    <property type="protein sequence ID" value="OYR10535.1"/>
    <property type="molecule type" value="Genomic_DNA"/>
</dbReference>
<comment type="caution">
    <text evidence="1">The sequence shown here is derived from an EMBL/GenBank/DDBJ whole genome shotgun (WGS) entry which is preliminary data.</text>
</comment>
<dbReference type="AlphaFoldDB" id="A0A256F6P8"/>
<dbReference type="Proteomes" id="UP000216478">
    <property type="component" value="Unassembled WGS sequence"/>
</dbReference>
<protein>
    <submittedName>
        <fullName evidence="1">Uncharacterized protein</fullName>
    </submittedName>
</protein>
<reference evidence="1 2" key="1">
    <citation type="submission" date="2017-07" db="EMBL/GenBank/DDBJ databases">
        <title>Phylogenetic study on the rhizospheric bacterium Ochrobactrum sp. A44.</title>
        <authorList>
            <person name="Krzyzanowska D.M."/>
            <person name="Ossowicki A."/>
            <person name="Rajewska M."/>
            <person name="Maciag T."/>
            <person name="Kaczynski Z."/>
            <person name="Czerwicka M."/>
            <person name="Jafra S."/>
        </authorList>
    </citation>
    <scope>NUCLEOTIDE SEQUENCE [LARGE SCALE GENOMIC DNA]</scope>
    <source>
        <strain evidence="1 2">OgA9a</strain>
    </source>
</reference>
<gene>
    <name evidence="1" type="ORF">CEV33_1997</name>
</gene>
<keyword evidence="2" id="KW-1185">Reference proteome</keyword>